<dbReference type="Proteomes" id="UP000663866">
    <property type="component" value="Unassembled WGS sequence"/>
</dbReference>
<organism evidence="1 2">
    <name type="scientific">Rotaria magnacalcarata</name>
    <dbReference type="NCBI Taxonomy" id="392030"/>
    <lineage>
        <taxon>Eukaryota</taxon>
        <taxon>Metazoa</taxon>
        <taxon>Spiralia</taxon>
        <taxon>Gnathifera</taxon>
        <taxon>Rotifera</taxon>
        <taxon>Eurotatoria</taxon>
        <taxon>Bdelloidea</taxon>
        <taxon>Philodinida</taxon>
        <taxon>Philodinidae</taxon>
        <taxon>Rotaria</taxon>
    </lineage>
</organism>
<name>A0A821F8B0_9BILA</name>
<gene>
    <name evidence="1" type="ORF">OVN521_LOCUS46709</name>
</gene>
<sequence>MGDSLPINHCLSPYMTLKYRIVIPSR</sequence>
<accession>A0A821F8B0</accession>
<evidence type="ECO:0000313" key="1">
    <source>
        <dbReference type="EMBL" id="CAF4647287.1"/>
    </source>
</evidence>
<dbReference type="AlphaFoldDB" id="A0A821F8B0"/>
<proteinExistence type="predicted"/>
<feature type="non-terminal residue" evidence="1">
    <location>
        <position position="26"/>
    </location>
</feature>
<protein>
    <submittedName>
        <fullName evidence="1">Uncharacterized protein</fullName>
    </submittedName>
</protein>
<evidence type="ECO:0000313" key="2">
    <source>
        <dbReference type="Proteomes" id="UP000663866"/>
    </source>
</evidence>
<keyword evidence="2" id="KW-1185">Reference proteome</keyword>
<reference evidence="1" key="1">
    <citation type="submission" date="2021-02" db="EMBL/GenBank/DDBJ databases">
        <authorList>
            <person name="Nowell W R."/>
        </authorList>
    </citation>
    <scope>NUCLEOTIDE SEQUENCE</scope>
</reference>
<dbReference type="EMBL" id="CAJOBG010085665">
    <property type="protein sequence ID" value="CAF4647287.1"/>
    <property type="molecule type" value="Genomic_DNA"/>
</dbReference>
<comment type="caution">
    <text evidence="1">The sequence shown here is derived from an EMBL/GenBank/DDBJ whole genome shotgun (WGS) entry which is preliminary data.</text>
</comment>